<dbReference type="InterPro" id="IPR050815">
    <property type="entry name" value="TF_fung"/>
</dbReference>
<evidence type="ECO:0000256" key="5">
    <source>
        <dbReference type="ARBA" id="ARBA00023242"/>
    </source>
</evidence>
<gene>
    <name evidence="8" type="ORF">B0J13DRAFT_453804</name>
</gene>
<evidence type="ECO:0000256" key="4">
    <source>
        <dbReference type="ARBA" id="ARBA00023163"/>
    </source>
</evidence>
<reference evidence="8" key="1">
    <citation type="journal article" date="2021" name="Nat. Commun.">
        <title>Genetic determinants of endophytism in the Arabidopsis root mycobiome.</title>
        <authorList>
            <person name="Mesny F."/>
            <person name="Miyauchi S."/>
            <person name="Thiergart T."/>
            <person name="Pickel B."/>
            <person name="Atanasova L."/>
            <person name="Karlsson M."/>
            <person name="Huettel B."/>
            <person name="Barry K.W."/>
            <person name="Haridas S."/>
            <person name="Chen C."/>
            <person name="Bauer D."/>
            <person name="Andreopoulos W."/>
            <person name="Pangilinan J."/>
            <person name="LaButti K."/>
            <person name="Riley R."/>
            <person name="Lipzen A."/>
            <person name="Clum A."/>
            <person name="Drula E."/>
            <person name="Henrissat B."/>
            <person name="Kohler A."/>
            <person name="Grigoriev I.V."/>
            <person name="Martin F.M."/>
            <person name="Hacquard S."/>
        </authorList>
    </citation>
    <scope>NUCLEOTIDE SEQUENCE</scope>
    <source>
        <strain evidence="8">MPI-CAGE-AT-0021</strain>
    </source>
</reference>
<dbReference type="AlphaFoldDB" id="A0A9P9DWU4"/>
<dbReference type="SUPFAM" id="SSF57701">
    <property type="entry name" value="Zn2/Cys6 DNA-binding domain"/>
    <property type="match status" value="1"/>
</dbReference>
<feature type="region of interest" description="Disordered" evidence="6">
    <location>
        <begin position="78"/>
        <end position="98"/>
    </location>
</feature>
<dbReference type="GO" id="GO:0008270">
    <property type="term" value="F:zinc ion binding"/>
    <property type="evidence" value="ECO:0007669"/>
    <property type="project" value="InterPro"/>
</dbReference>
<dbReference type="OrthoDB" id="3862662at2759"/>
<dbReference type="InterPro" id="IPR001138">
    <property type="entry name" value="Zn2Cys6_DnaBD"/>
</dbReference>
<proteinExistence type="predicted"/>
<comment type="caution">
    <text evidence="8">The sequence shown here is derived from an EMBL/GenBank/DDBJ whole genome shotgun (WGS) entry which is preliminary data.</text>
</comment>
<dbReference type="EMBL" id="JAGMUU010000022">
    <property type="protein sequence ID" value="KAH7127749.1"/>
    <property type="molecule type" value="Genomic_DNA"/>
</dbReference>
<organism evidence="8 9">
    <name type="scientific">Dactylonectria estremocensis</name>
    <dbReference type="NCBI Taxonomy" id="1079267"/>
    <lineage>
        <taxon>Eukaryota</taxon>
        <taxon>Fungi</taxon>
        <taxon>Dikarya</taxon>
        <taxon>Ascomycota</taxon>
        <taxon>Pezizomycotina</taxon>
        <taxon>Sordariomycetes</taxon>
        <taxon>Hypocreomycetidae</taxon>
        <taxon>Hypocreales</taxon>
        <taxon>Nectriaceae</taxon>
        <taxon>Dactylonectria</taxon>
    </lineage>
</organism>
<keyword evidence="5" id="KW-0539">Nucleus</keyword>
<keyword evidence="4" id="KW-0804">Transcription</keyword>
<protein>
    <recommendedName>
        <fullName evidence="7">Zn(2)-C6 fungal-type domain-containing protein</fullName>
    </recommendedName>
</protein>
<keyword evidence="2" id="KW-0479">Metal-binding</keyword>
<dbReference type="PANTHER" id="PTHR47338">
    <property type="entry name" value="ZN(II)2CYS6 TRANSCRIPTION FACTOR (EUROFUNG)-RELATED"/>
    <property type="match status" value="1"/>
</dbReference>
<dbReference type="GO" id="GO:0000981">
    <property type="term" value="F:DNA-binding transcription factor activity, RNA polymerase II-specific"/>
    <property type="evidence" value="ECO:0007669"/>
    <property type="project" value="InterPro"/>
</dbReference>
<dbReference type="CDD" id="cd12148">
    <property type="entry name" value="fungal_TF_MHR"/>
    <property type="match status" value="1"/>
</dbReference>
<dbReference type="PROSITE" id="PS50048">
    <property type="entry name" value="ZN2_CY6_FUNGAL_2"/>
    <property type="match status" value="1"/>
</dbReference>
<dbReference type="Pfam" id="PF04082">
    <property type="entry name" value="Fungal_trans"/>
    <property type="match status" value="1"/>
</dbReference>
<dbReference type="PANTHER" id="PTHR47338:SF20">
    <property type="entry name" value="ZN(II)2CYS6 TRANSCRIPTION FACTOR (EUROFUNG)"/>
    <property type="match status" value="1"/>
</dbReference>
<feature type="compositionally biased region" description="Low complexity" evidence="6">
    <location>
        <begin position="78"/>
        <end position="97"/>
    </location>
</feature>
<evidence type="ECO:0000259" key="7">
    <source>
        <dbReference type="PROSITE" id="PS50048"/>
    </source>
</evidence>
<sequence length="598" mass="65939">MHSPRSGHRSGPRSDQACSACKTKKRKCDKALPECGLCRRMGRGCDYGEAQQHAPTASEFATMRARLAELESRIAAASSSLTVSSESRSSPGGVSRSIYDSEISDDAAVRTGLGFEVNRVASSSQPRSQVHSNNDTHYTNSEASSHPRSNTESPVPLFLDIDFFVWFRFRLPASRLAIPMDVLELLGHGNAVVDTCREYFATIHTWMPFISKKRLDLGISIQSGGPDIAMLFLAMRLAIAQTHEVADGKLYSLVKSFMASLESEGVISLFCLQARILLALYEYSHAMYPAAWMSVGACSRYSEMLGLASVGERVVLGQPVQIEERRRVWWSIFILDRLISMGNRKLFSYPEPSLDSRLPDDDEAWETGNVLRATGASVTTDYKQHQPAFARLCQAAMYVSRAVVLAQSPDATSDPQVDKTKALVEQLKGFSRVVDSQAGSPLGENGLALLAPRCVARSALFVALDILSCPMKAGPEPGYITSSLAKTSTELKLQVEAMQTLQQASDDMHRLAVEVSTMLDVGESLPWQLGKLPPFMLDAMYCACASFHWFLSESGSATFRTGIESLDTFFLRVGQRWRLSEKYREITKLHDVALRVGR</sequence>
<comment type="subcellular location">
    <subcellularLocation>
        <location evidence="1">Nucleus</location>
    </subcellularLocation>
</comment>
<accession>A0A9P9DWU4</accession>
<evidence type="ECO:0000313" key="9">
    <source>
        <dbReference type="Proteomes" id="UP000717696"/>
    </source>
</evidence>
<evidence type="ECO:0000256" key="1">
    <source>
        <dbReference type="ARBA" id="ARBA00004123"/>
    </source>
</evidence>
<keyword evidence="3" id="KW-0805">Transcription regulation</keyword>
<evidence type="ECO:0000256" key="6">
    <source>
        <dbReference type="SAM" id="MobiDB-lite"/>
    </source>
</evidence>
<evidence type="ECO:0000313" key="8">
    <source>
        <dbReference type="EMBL" id="KAH7127749.1"/>
    </source>
</evidence>
<dbReference type="InterPro" id="IPR036864">
    <property type="entry name" value="Zn2-C6_fun-type_DNA-bd_sf"/>
</dbReference>
<dbReference type="InterPro" id="IPR007219">
    <property type="entry name" value="XnlR_reg_dom"/>
</dbReference>
<dbReference type="Gene3D" id="4.10.240.10">
    <property type="entry name" value="Zn(2)-C6 fungal-type DNA-binding domain"/>
    <property type="match status" value="1"/>
</dbReference>
<evidence type="ECO:0000256" key="3">
    <source>
        <dbReference type="ARBA" id="ARBA00023015"/>
    </source>
</evidence>
<keyword evidence="9" id="KW-1185">Reference proteome</keyword>
<dbReference type="Proteomes" id="UP000717696">
    <property type="component" value="Unassembled WGS sequence"/>
</dbReference>
<dbReference type="Pfam" id="PF00172">
    <property type="entry name" value="Zn_clus"/>
    <property type="match status" value="1"/>
</dbReference>
<dbReference type="PROSITE" id="PS00463">
    <property type="entry name" value="ZN2_CY6_FUNGAL_1"/>
    <property type="match status" value="1"/>
</dbReference>
<evidence type="ECO:0000256" key="2">
    <source>
        <dbReference type="ARBA" id="ARBA00022723"/>
    </source>
</evidence>
<feature type="region of interest" description="Disordered" evidence="6">
    <location>
        <begin position="120"/>
        <end position="152"/>
    </location>
</feature>
<dbReference type="SMART" id="SM00066">
    <property type="entry name" value="GAL4"/>
    <property type="match status" value="1"/>
</dbReference>
<feature type="domain" description="Zn(2)-C6 fungal-type" evidence="7">
    <location>
        <begin position="17"/>
        <end position="47"/>
    </location>
</feature>
<dbReference type="SMART" id="SM00906">
    <property type="entry name" value="Fungal_trans"/>
    <property type="match status" value="1"/>
</dbReference>
<name>A0A9P9DWU4_9HYPO</name>
<dbReference type="CDD" id="cd00067">
    <property type="entry name" value="GAL4"/>
    <property type="match status" value="1"/>
</dbReference>
<dbReference type="GO" id="GO:0003677">
    <property type="term" value="F:DNA binding"/>
    <property type="evidence" value="ECO:0007669"/>
    <property type="project" value="InterPro"/>
</dbReference>
<dbReference type="GO" id="GO:0006351">
    <property type="term" value="P:DNA-templated transcription"/>
    <property type="evidence" value="ECO:0007669"/>
    <property type="project" value="InterPro"/>
</dbReference>
<dbReference type="GO" id="GO:0005634">
    <property type="term" value="C:nucleus"/>
    <property type="evidence" value="ECO:0007669"/>
    <property type="project" value="UniProtKB-SubCell"/>
</dbReference>